<feature type="transmembrane region" description="Helical" evidence="2">
    <location>
        <begin position="15"/>
        <end position="35"/>
    </location>
</feature>
<evidence type="ECO:0000313" key="4">
    <source>
        <dbReference type="Proteomes" id="UP001589789"/>
    </source>
</evidence>
<evidence type="ECO:0000256" key="1">
    <source>
        <dbReference type="SAM" id="MobiDB-lite"/>
    </source>
</evidence>
<keyword evidence="2" id="KW-0812">Transmembrane</keyword>
<feature type="transmembrane region" description="Helical" evidence="2">
    <location>
        <begin position="41"/>
        <end position="62"/>
    </location>
</feature>
<sequence length="268" mass="30514">MEPILRYFDAYSLKARVFPALIAGLPSFAMLLMMVKWDNLGLSNLIVSATSMLLLYALSDLARKMGTSLEKKLGSRATPHLWRRDNDTIDEVSKRRYREYIARQIKAVAPTEEDELRTPEEARAFYLSAGNWLRSQTRDQKQFRILFDDLISYGFRRNLRGLKYVGLVANAVVLSICLWILLGSETYFESIPQIQQKALSIVAVVIIHSIYLGVAVNRQSVLNASETYGKQLILDCDILIKRSENNTSKPRPTRAAKFSSSSDDEKRL</sequence>
<feature type="region of interest" description="Disordered" evidence="1">
    <location>
        <begin position="245"/>
        <end position="268"/>
    </location>
</feature>
<keyword evidence="2" id="KW-0472">Membrane</keyword>
<dbReference type="Proteomes" id="UP001589789">
    <property type="component" value="Unassembled WGS sequence"/>
</dbReference>
<comment type="caution">
    <text evidence="3">The sequence shown here is derived from an EMBL/GenBank/DDBJ whole genome shotgun (WGS) entry which is preliminary data.</text>
</comment>
<organism evidence="3 4">
    <name type="scientific">Muricoccus vinaceus</name>
    <dbReference type="NCBI Taxonomy" id="424704"/>
    <lineage>
        <taxon>Bacteria</taxon>
        <taxon>Pseudomonadati</taxon>
        <taxon>Pseudomonadota</taxon>
        <taxon>Alphaproteobacteria</taxon>
        <taxon>Acetobacterales</taxon>
        <taxon>Roseomonadaceae</taxon>
        <taxon>Muricoccus</taxon>
    </lineage>
</organism>
<evidence type="ECO:0008006" key="5">
    <source>
        <dbReference type="Google" id="ProtNLM"/>
    </source>
</evidence>
<gene>
    <name evidence="3" type="ORF">ACFFIC_25040</name>
</gene>
<feature type="transmembrane region" description="Helical" evidence="2">
    <location>
        <begin position="164"/>
        <end position="182"/>
    </location>
</feature>
<feature type="transmembrane region" description="Helical" evidence="2">
    <location>
        <begin position="194"/>
        <end position="214"/>
    </location>
</feature>
<evidence type="ECO:0000256" key="2">
    <source>
        <dbReference type="SAM" id="Phobius"/>
    </source>
</evidence>
<name>A0ABV6IYS9_9PROT</name>
<dbReference type="EMBL" id="JBHLVZ010000084">
    <property type="protein sequence ID" value="MFC0388785.1"/>
    <property type="molecule type" value="Genomic_DNA"/>
</dbReference>
<proteinExistence type="predicted"/>
<evidence type="ECO:0000313" key="3">
    <source>
        <dbReference type="EMBL" id="MFC0388785.1"/>
    </source>
</evidence>
<accession>A0ABV6IYS9</accession>
<protein>
    <recommendedName>
        <fullName evidence="5">SMODS and SLOG-associating 2TM effector domain-containing protein</fullName>
    </recommendedName>
</protein>
<keyword evidence="2" id="KW-1133">Transmembrane helix</keyword>
<keyword evidence="4" id="KW-1185">Reference proteome</keyword>
<reference evidence="3 4" key="1">
    <citation type="submission" date="2024-09" db="EMBL/GenBank/DDBJ databases">
        <authorList>
            <person name="Sun Q."/>
            <person name="Mori K."/>
        </authorList>
    </citation>
    <scope>NUCLEOTIDE SEQUENCE [LARGE SCALE GENOMIC DNA]</scope>
    <source>
        <strain evidence="3 4">CCM 7468</strain>
    </source>
</reference>